<evidence type="ECO:0000259" key="5">
    <source>
        <dbReference type="SMART" id="SM00849"/>
    </source>
</evidence>
<proteinExistence type="predicted"/>
<evidence type="ECO:0000313" key="7">
    <source>
        <dbReference type="Proteomes" id="UP000214880"/>
    </source>
</evidence>
<keyword evidence="7" id="KW-1185">Reference proteome</keyword>
<evidence type="ECO:0000256" key="3">
    <source>
        <dbReference type="ARBA" id="ARBA00022801"/>
    </source>
</evidence>
<dbReference type="InterPro" id="IPR036866">
    <property type="entry name" value="RibonucZ/Hydroxyglut_hydro"/>
</dbReference>
<feature type="domain" description="Metallo-beta-lactamase" evidence="5">
    <location>
        <begin position="17"/>
        <end position="181"/>
    </location>
</feature>
<evidence type="ECO:0000256" key="1">
    <source>
        <dbReference type="ARBA" id="ARBA00001947"/>
    </source>
</evidence>
<evidence type="ECO:0000256" key="4">
    <source>
        <dbReference type="ARBA" id="ARBA00022833"/>
    </source>
</evidence>
<dbReference type="SUPFAM" id="SSF56281">
    <property type="entry name" value="Metallo-hydrolase/oxidoreductase"/>
    <property type="match status" value="1"/>
</dbReference>
<evidence type="ECO:0000313" key="6">
    <source>
        <dbReference type="EMBL" id="SDL84789.1"/>
    </source>
</evidence>
<dbReference type="OrthoDB" id="9802248at2"/>
<dbReference type="Gene3D" id="3.60.15.10">
    <property type="entry name" value="Ribonuclease Z/Hydroxyacylglutathione hydrolase-like"/>
    <property type="match status" value="1"/>
</dbReference>
<keyword evidence="4" id="KW-0862">Zinc</keyword>
<dbReference type="Pfam" id="PF00753">
    <property type="entry name" value="Lactamase_B"/>
    <property type="match status" value="1"/>
</dbReference>
<sequence>MTSVQVYQLYLQSLSFKNYCYIIVDTATNLTAIIDPAWELDTIELALNKLNAKLVMILLTHSHPDHVDLVHPLLEKYQTQVVMSAKEINFYGFSCKNLTPIENNDFLKLGNTMIKCLLTPGHTAGSVCFLVSDSYLFTGDTIFIEGCGICNTDGGNAEEMYHSIQMIKKTVPPDILVYPAHSYGKKPGYPLSYLFKENIYFQINKLEHFIAFRMRKNQPNPLQFY</sequence>
<comment type="cofactor">
    <cofactor evidence="1">
        <name>Zn(2+)</name>
        <dbReference type="ChEBI" id="CHEBI:29105"/>
    </cofactor>
</comment>
<evidence type="ECO:0000256" key="2">
    <source>
        <dbReference type="ARBA" id="ARBA00022723"/>
    </source>
</evidence>
<dbReference type="SMART" id="SM00849">
    <property type="entry name" value="Lactamase_B"/>
    <property type="match status" value="1"/>
</dbReference>
<dbReference type="GO" id="GO:0046872">
    <property type="term" value="F:metal ion binding"/>
    <property type="evidence" value="ECO:0007669"/>
    <property type="project" value="UniProtKB-KW"/>
</dbReference>
<protein>
    <submittedName>
        <fullName evidence="6">Glyoxylase, beta-lactamase superfamily II</fullName>
    </submittedName>
</protein>
<name>A0A1G9NEA2_9FIRM</name>
<keyword evidence="2" id="KW-0479">Metal-binding</keyword>
<accession>A0A1G9NEA2</accession>
<dbReference type="PANTHER" id="PTHR46233">
    <property type="entry name" value="HYDROXYACYLGLUTATHIONE HYDROLASE GLOC"/>
    <property type="match status" value="1"/>
</dbReference>
<dbReference type="InterPro" id="IPR001279">
    <property type="entry name" value="Metallo-B-lactamas"/>
</dbReference>
<keyword evidence="3" id="KW-0378">Hydrolase</keyword>
<gene>
    <name evidence="6" type="ORF">SAMN04488502_101985</name>
</gene>
<dbReference type="InterPro" id="IPR051453">
    <property type="entry name" value="MBL_Glyoxalase_II"/>
</dbReference>
<dbReference type="CDD" id="cd16275">
    <property type="entry name" value="BaeB-like_MBL-fold"/>
    <property type="match status" value="1"/>
</dbReference>
<reference evidence="6 7" key="1">
    <citation type="submission" date="2016-10" db="EMBL/GenBank/DDBJ databases">
        <authorList>
            <person name="de Groot N.N."/>
        </authorList>
    </citation>
    <scope>NUCLEOTIDE SEQUENCE [LARGE SCALE GENOMIC DNA]</scope>
    <source>
        <strain evidence="6 7">DSM 1736</strain>
    </source>
</reference>
<dbReference type="STRING" id="146817.SAMN04488502_101985"/>
<dbReference type="AlphaFoldDB" id="A0A1G9NEA2"/>
<dbReference type="GO" id="GO:0016787">
    <property type="term" value="F:hydrolase activity"/>
    <property type="evidence" value="ECO:0007669"/>
    <property type="project" value="UniProtKB-KW"/>
</dbReference>
<organism evidence="6 7">
    <name type="scientific">Dendrosporobacter quercicolus</name>
    <dbReference type="NCBI Taxonomy" id="146817"/>
    <lineage>
        <taxon>Bacteria</taxon>
        <taxon>Bacillati</taxon>
        <taxon>Bacillota</taxon>
        <taxon>Negativicutes</taxon>
        <taxon>Selenomonadales</taxon>
        <taxon>Sporomusaceae</taxon>
        <taxon>Dendrosporobacter</taxon>
    </lineage>
</organism>
<dbReference type="PANTHER" id="PTHR46233:SF3">
    <property type="entry name" value="HYDROXYACYLGLUTATHIONE HYDROLASE GLOC"/>
    <property type="match status" value="1"/>
</dbReference>
<dbReference type="RefSeq" id="WP_092069014.1">
    <property type="nucleotide sequence ID" value="NZ_FNHB01000001.1"/>
</dbReference>
<dbReference type="Proteomes" id="UP000214880">
    <property type="component" value="Unassembled WGS sequence"/>
</dbReference>
<dbReference type="EMBL" id="FNHB01000001">
    <property type="protein sequence ID" value="SDL84789.1"/>
    <property type="molecule type" value="Genomic_DNA"/>
</dbReference>